<dbReference type="Proteomes" id="UP000183920">
    <property type="component" value="Unassembled WGS sequence"/>
</dbReference>
<protein>
    <recommendedName>
        <fullName evidence="3">CdiI family contact-dependent growth inhibition immunity protein</fullName>
    </recommendedName>
</protein>
<dbReference type="AlphaFoldDB" id="A0A0G4Q156"/>
<dbReference type="EMBL" id="CVRY01000001">
    <property type="protein sequence ID" value="CRL59662.1"/>
    <property type="molecule type" value="Genomic_DNA"/>
</dbReference>
<organism evidence="1 2">
    <name type="scientific">Proteus penneri</name>
    <dbReference type="NCBI Taxonomy" id="102862"/>
    <lineage>
        <taxon>Bacteria</taxon>
        <taxon>Pseudomonadati</taxon>
        <taxon>Pseudomonadota</taxon>
        <taxon>Gammaproteobacteria</taxon>
        <taxon>Enterobacterales</taxon>
        <taxon>Morganellaceae</taxon>
        <taxon>Proteus</taxon>
    </lineage>
</organism>
<name>A0A0G4Q156_9GAMM</name>
<dbReference type="InterPro" id="IPR037891">
    <property type="entry name" value="Cdil-like_sf"/>
</dbReference>
<dbReference type="RefSeq" id="WP_072062903.1">
    <property type="nucleotide sequence ID" value="NZ_CVRY01000001.1"/>
</dbReference>
<dbReference type="CDD" id="cd13445">
    <property type="entry name" value="CDI_inhibitor_EC869_like"/>
    <property type="match status" value="1"/>
</dbReference>
<dbReference type="Pfam" id="PF07262">
    <property type="entry name" value="CdiI"/>
    <property type="match status" value="1"/>
</dbReference>
<evidence type="ECO:0000313" key="2">
    <source>
        <dbReference type="Proteomes" id="UP000183920"/>
    </source>
</evidence>
<reference evidence="2" key="1">
    <citation type="submission" date="2015-06" db="EMBL/GenBank/DDBJ databases">
        <authorList>
            <person name="Urmite Genomes"/>
        </authorList>
    </citation>
    <scope>NUCLEOTIDE SEQUENCE [LARGE SCALE GENOMIC DNA]</scope>
    <source>
        <strain evidence="2">CSUR P1867</strain>
    </source>
</reference>
<dbReference type="SUPFAM" id="SSF160207">
    <property type="entry name" value="NMB0488-like"/>
    <property type="match status" value="1"/>
</dbReference>
<dbReference type="InterPro" id="IPR009888">
    <property type="entry name" value="CdiI_Proteobact"/>
</dbReference>
<evidence type="ECO:0000313" key="1">
    <source>
        <dbReference type="EMBL" id="CRL59662.1"/>
    </source>
</evidence>
<dbReference type="Gene3D" id="3.40.1590.10">
    <property type="entry name" value="NMB0488-like"/>
    <property type="match status" value="1"/>
</dbReference>
<sequence>MIESKYYNLYADIYFNNDYYIIVTISGCYIHFMDFKNGYNILSNDITNAKLGYYAKISLINSRKIESNSQEFHEMCNDKKSYPEWIKKIIKEYGYKNKTALFENMNLCSLSIVDNEIIIRPQNHLRMDHWVGEGIPDSAIITLKTNCSDEVLGASIKEAFTRCISRRV</sequence>
<gene>
    <name evidence="1" type="ORF">BN1804_00558</name>
</gene>
<accession>A0A0G4Q156</accession>
<proteinExistence type="predicted"/>
<evidence type="ECO:0008006" key="3">
    <source>
        <dbReference type="Google" id="ProtNLM"/>
    </source>
</evidence>